<reference evidence="2 3" key="1">
    <citation type="submission" date="2020-05" db="EMBL/GenBank/DDBJ databases">
        <authorList>
            <person name="Ruan W."/>
            <person name="Jeon C.O."/>
            <person name="Chun B.H."/>
        </authorList>
    </citation>
    <scope>NUCLEOTIDE SEQUENCE [LARGE SCALE GENOMIC DNA]</scope>
    <source>
        <strain evidence="2 3">TBZ9</strain>
    </source>
</reference>
<organism evidence="2 3">
    <name type="scientific">Vreelandella azerica</name>
    <dbReference type="NCBI Taxonomy" id="2732867"/>
    <lineage>
        <taxon>Bacteria</taxon>
        <taxon>Pseudomonadati</taxon>
        <taxon>Pseudomonadota</taxon>
        <taxon>Gammaproteobacteria</taxon>
        <taxon>Oceanospirillales</taxon>
        <taxon>Halomonadaceae</taxon>
        <taxon>Vreelandella</taxon>
    </lineage>
</organism>
<proteinExistence type="predicted"/>
<sequence length="308" mass="34462">MATIKPKISVLILTFNQAQFIERALQSVVEQQSNNYDLEVIVTDDGSSDATVDVIEGFVENSPVPIKVLAKKHEGVTAIAKNFLSMINIASGNFIAFLAGDDFFSQHRFTLQLEKFSANPNLKISYSDGINCMAGELGQRCHSTETVELMSSGDAERIHKHLTSQVPVLFIQGVLAKADFLKLIQPFDVDLIADDWVFNIKVFNALVMDGGDFDFESSVCFIRNIHGNNTSRNLIVHYERVRQVAERYCTNARQIKSKFIGNGILSALKKRDKATLLFFMRKAVLYPEALAVVTRKVFAIGRRNLRHG</sequence>
<accession>A0A7Y3XAU7</accession>
<dbReference type="PANTHER" id="PTHR22916:SF3">
    <property type="entry name" value="UDP-GLCNAC:BETAGAL BETA-1,3-N-ACETYLGLUCOSAMINYLTRANSFERASE-LIKE PROTEIN 1"/>
    <property type="match status" value="1"/>
</dbReference>
<dbReference type="PANTHER" id="PTHR22916">
    <property type="entry name" value="GLYCOSYLTRANSFERASE"/>
    <property type="match status" value="1"/>
</dbReference>
<dbReference type="EMBL" id="JABFHI010000002">
    <property type="protein sequence ID" value="NOG31678.1"/>
    <property type="molecule type" value="Genomic_DNA"/>
</dbReference>
<gene>
    <name evidence="2" type="ORF">HLB35_07640</name>
</gene>
<dbReference type="InterPro" id="IPR001173">
    <property type="entry name" value="Glyco_trans_2-like"/>
</dbReference>
<reference evidence="2 3" key="2">
    <citation type="submission" date="2020-06" db="EMBL/GenBank/DDBJ databases">
        <title>Halomonas songnenensis sp. nov., a moderately halophilic bacterium isolated from saline and alkaline soils.</title>
        <authorList>
            <person name="Jiang J."/>
            <person name="Pan Y."/>
        </authorList>
    </citation>
    <scope>NUCLEOTIDE SEQUENCE [LARGE SCALE GENOMIC DNA]</scope>
    <source>
        <strain evidence="2 3">TBZ9</strain>
    </source>
</reference>
<protein>
    <submittedName>
        <fullName evidence="2">Glycosyltransferase</fullName>
    </submittedName>
</protein>
<evidence type="ECO:0000259" key="1">
    <source>
        <dbReference type="Pfam" id="PF00535"/>
    </source>
</evidence>
<dbReference type="Pfam" id="PF00535">
    <property type="entry name" value="Glycos_transf_2"/>
    <property type="match status" value="1"/>
</dbReference>
<dbReference type="SUPFAM" id="SSF53448">
    <property type="entry name" value="Nucleotide-diphospho-sugar transferases"/>
    <property type="match status" value="1"/>
</dbReference>
<dbReference type="AlphaFoldDB" id="A0A7Y3XAU7"/>
<dbReference type="InterPro" id="IPR029044">
    <property type="entry name" value="Nucleotide-diphossugar_trans"/>
</dbReference>
<evidence type="ECO:0000313" key="2">
    <source>
        <dbReference type="EMBL" id="NOG31678.1"/>
    </source>
</evidence>
<dbReference type="Gene3D" id="3.90.550.10">
    <property type="entry name" value="Spore Coat Polysaccharide Biosynthesis Protein SpsA, Chain A"/>
    <property type="match status" value="1"/>
</dbReference>
<feature type="domain" description="Glycosyltransferase 2-like" evidence="1">
    <location>
        <begin position="9"/>
        <end position="121"/>
    </location>
</feature>
<name>A0A7Y3XAU7_9GAMM</name>
<comment type="caution">
    <text evidence="2">The sequence shown here is derived from an EMBL/GenBank/DDBJ whole genome shotgun (WGS) entry which is preliminary data.</text>
</comment>
<dbReference type="Proteomes" id="UP000588806">
    <property type="component" value="Unassembled WGS sequence"/>
</dbReference>
<dbReference type="GO" id="GO:0016758">
    <property type="term" value="F:hexosyltransferase activity"/>
    <property type="evidence" value="ECO:0007669"/>
    <property type="project" value="UniProtKB-ARBA"/>
</dbReference>
<keyword evidence="3" id="KW-1185">Reference proteome</keyword>
<keyword evidence="2" id="KW-0808">Transferase</keyword>
<evidence type="ECO:0000313" key="3">
    <source>
        <dbReference type="Proteomes" id="UP000588806"/>
    </source>
</evidence>
<dbReference type="RefSeq" id="WP_171702111.1">
    <property type="nucleotide sequence ID" value="NZ_JABFHI010000002.1"/>
</dbReference>